<proteinExistence type="predicted"/>
<dbReference type="EMBL" id="MFFT01000066">
    <property type="protein sequence ID" value="OGF22069.1"/>
    <property type="molecule type" value="Genomic_DNA"/>
</dbReference>
<evidence type="ECO:0000313" key="2">
    <source>
        <dbReference type="Proteomes" id="UP000176877"/>
    </source>
</evidence>
<accession>A0A1F5S5W7</accession>
<comment type="caution">
    <text evidence="1">The sequence shown here is derived from an EMBL/GenBank/DDBJ whole genome shotgun (WGS) entry which is preliminary data.</text>
</comment>
<reference evidence="1 2" key="1">
    <citation type="journal article" date="2016" name="Nat. Commun.">
        <title>Thousands of microbial genomes shed light on interconnected biogeochemical processes in an aquifer system.</title>
        <authorList>
            <person name="Anantharaman K."/>
            <person name="Brown C.T."/>
            <person name="Hug L.A."/>
            <person name="Sharon I."/>
            <person name="Castelle C.J."/>
            <person name="Probst A.J."/>
            <person name="Thomas B.C."/>
            <person name="Singh A."/>
            <person name="Wilkins M.J."/>
            <person name="Karaoz U."/>
            <person name="Brodie E.L."/>
            <person name="Williams K.H."/>
            <person name="Hubbard S.S."/>
            <person name="Banfield J.F."/>
        </authorList>
    </citation>
    <scope>NUCLEOTIDE SEQUENCE [LARGE SCALE GENOMIC DNA]</scope>
</reference>
<dbReference type="Proteomes" id="UP000176877">
    <property type="component" value="Unassembled WGS sequence"/>
</dbReference>
<organism evidence="1 2">
    <name type="scientific">Candidatus Falkowbacteria bacterium RIFCSPHIGHO2_02_FULL_42_9</name>
    <dbReference type="NCBI Taxonomy" id="1797986"/>
    <lineage>
        <taxon>Bacteria</taxon>
        <taxon>Candidatus Falkowiibacteriota</taxon>
    </lineage>
</organism>
<protein>
    <submittedName>
        <fullName evidence="1">Uncharacterized protein</fullName>
    </submittedName>
</protein>
<gene>
    <name evidence="1" type="ORF">A3D45_01625</name>
</gene>
<name>A0A1F5S5W7_9BACT</name>
<dbReference type="AlphaFoldDB" id="A0A1F5S5W7"/>
<sequence>MHLYYWDPGELEKKLNDEFIGGQFQMKTIDWVFRGKVKECMALASRRIKVSFSWLCERHFFFDNSWTPRPKWSLLPAPPSLHYLDVEYRYFYVQDDEDRVKVKGRLGEICHFFKPGDHTNLVKLGDEFVPYCQLYQQQLRRVVIALLSPKRQ</sequence>
<evidence type="ECO:0000313" key="1">
    <source>
        <dbReference type="EMBL" id="OGF22069.1"/>
    </source>
</evidence>